<evidence type="ECO:0000313" key="5">
    <source>
        <dbReference type="Proteomes" id="UP001196509"/>
    </source>
</evidence>
<dbReference type="AlphaFoldDB" id="A0AAE2ZPH7"/>
<evidence type="ECO:0000256" key="1">
    <source>
        <dbReference type="ARBA" id="ARBA00022630"/>
    </source>
</evidence>
<keyword evidence="1" id="KW-0285">Flavoprotein</keyword>
<comment type="caution">
    <text evidence="4">The sequence shown here is derived from an EMBL/GenBank/DDBJ whole genome shotgun (WGS) entry which is preliminary data.</text>
</comment>
<keyword evidence="3" id="KW-0560">Oxidoreductase</keyword>
<dbReference type="Pfam" id="PF03060">
    <property type="entry name" value="NMO"/>
    <property type="match status" value="1"/>
</dbReference>
<accession>A0AAE2ZPH7</accession>
<proteinExistence type="predicted"/>
<protein>
    <submittedName>
        <fullName evidence="4">Nitronate monooxygenase</fullName>
    </submittedName>
</protein>
<keyword evidence="2" id="KW-0288">FMN</keyword>
<keyword evidence="4" id="KW-0503">Monooxygenase</keyword>
<evidence type="ECO:0000313" key="4">
    <source>
        <dbReference type="EMBL" id="MBW8638470.1"/>
    </source>
</evidence>
<dbReference type="InterPro" id="IPR013785">
    <property type="entry name" value="Aldolase_TIM"/>
</dbReference>
<name>A0AAE2ZPH7_9HYPH</name>
<keyword evidence="5" id="KW-1185">Reference proteome</keyword>
<dbReference type="Gene3D" id="3.20.20.70">
    <property type="entry name" value="Aldolase class I"/>
    <property type="match status" value="1"/>
</dbReference>
<evidence type="ECO:0000256" key="2">
    <source>
        <dbReference type="ARBA" id="ARBA00022643"/>
    </source>
</evidence>
<reference evidence="4" key="1">
    <citation type="submission" date="2021-08" db="EMBL/GenBank/DDBJ databases">
        <title>Hoeflea bacterium WL0058 sp. nov., isolated from the sediment.</title>
        <authorList>
            <person name="Wang L."/>
            <person name="Zhang D."/>
        </authorList>
    </citation>
    <scope>NUCLEOTIDE SEQUENCE</scope>
    <source>
        <strain evidence="4">WL0058</strain>
    </source>
</reference>
<dbReference type="EMBL" id="JAICBX010000002">
    <property type="protein sequence ID" value="MBW8638470.1"/>
    <property type="molecule type" value="Genomic_DNA"/>
</dbReference>
<organism evidence="4 5">
    <name type="scientific">Flavimaribacter sediminis</name>
    <dbReference type="NCBI Taxonomy" id="2865987"/>
    <lineage>
        <taxon>Bacteria</taxon>
        <taxon>Pseudomonadati</taxon>
        <taxon>Pseudomonadota</taxon>
        <taxon>Alphaproteobacteria</taxon>
        <taxon>Hyphomicrobiales</taxon>
        <taxon>Rhizobiaceae</taxon>
        <taxon>Flavimaribacter</taxon>
    </lineage>
</organism>
<dbReference type="PANTHER" id="PTHR32332:SF20">
    <property type="entry name" value="2-NITROPROPANE DIOXYGENASE-LIKE PROTEIN"/>
    <property type="match status" value="1"/>
</dbReference>
<sequence>MTPDLCIAVCHAGGVGALGVGLMPPELLRQMIVGIRAAVGDKPFNINFITIFVEQAHIDVCAEEKAPVVSFHWGNPDRAFIDQLHAAGCKVWEQVGSVKAAIVAADSGVDVVIAQGSEAGGHNYGELPTFAQVPAIVDAVGDRTMVLASGGVADGRGVAAALSLGADGVWVGTRLVASNEAFSHEEYKSRLVNAAGTDTVRTGIFGPEVKAFNPMRVLRNRVVAEYEGRENEAPDDTSDQPLVGETQLGPDAVPLRKFTNFVPMPATTGDFDEMPLLSGQGVGLVKSVEPAGEIIAKMMADAASILKRLNGG</sequence>
<gene>
    <name evidence="4" type="ORF">K1W69_14835</name>
</gene>
<dbReference type="CDD" id="cd04730">
    <property type="entry name" value="NPD_like"/>
    <property type="match status" value="1"/>
</dbReference>
<dbReference type="GO" id="GO:0018580">
    <property type="term" value="F:nitronate monooxygenase activity"/>
    <property type="evidence" value="ECO:0007669"/>
    <property type="project" value="InterPro"/>
</dbReference>
<evidence type="ECO:0000256" key="3">
    <source>
        <dbReference type="ARBA" id="ARBA00023002"/>
    </source>
</evidence>
<dbReference type="InterPro" id="IPR004136">
    <property type="entry name" value="NMO"/>
</dbReference>
<dbReference type="Proteomes" id="UP001196509">
    <property type="component" value="Unassembled WGS sequence"/>
</dbReference>
<dbReference type="PANTHER" id="PTHR32332">
    <property type="entry name" value="2-NITROPROPANE DIOXYGENASE"/>
    <property type="match status" value="1"/>
</dbReference>
<dbReference type="SUPFAM" id="SSF51412">
    <property type="entry name" value="Inosine monophosphate dehydrogenase (IMPDH)"/>
    <property type="match status" value="1"/>
</dbReference>